<name>A0AAV5W5E5_9BILA</name>
<feature type="signal peptide" evidence="1">
    <location>
        <begin position="1"/>
        <end position="23"/>
    </location>
</feature>
<sequence length="139" mass="15554">FRFSIMQKPLLLTIACLIAVAECASFRLRREVLHKNRQIDDMPVLDDDQHTWNHPWHKSFAAAHSSHGDIAIFGRFRSETDDTMSELTPVVPDVSHTNRQLAPDQGISAIPVISGGSLMQDRVATPTDTVAVIPMRDRP</sequence>
<evidence type="ECO:0000256" key="1">
    <source>
        <dbReference type="SAM" id="SignalP"/>
    </source>
</evidence>
<organism evidence="2 3">
    <name type="scientific">Pristionchus fissidentatus</name>
    <dbReference type="NCBI Taxonomy" id="1538716"/>
    <lineage>
        <taxon>Eukaryota</taxon>
        <taxon>Metazoa</taxon>
        <taxon>Ecdysozoa</taxon>
        <taxon>Nematoda</taxon>
        <taxon>Chromadorea</taxon>
        <taxon>Rhabditida</taxon>
        <taxon>Rhabditina</taxon>
        <taxon>Diplogasteromorpha</taxon>
        <taxon>Diplogasteroidea</taxon>
        <taxon>Neodiplogasteridae</taxon>
        <taxon>Pristionchus</taxon>
    </lineage>
</organism>
<keyword evidence="1" id="KW-0732">Signal</keyword>
<keyword evidence="3" id="KW-1185">Reference proteome</keyword>
<dbReference type="EMBL" id="BTSY01000004">
    <property type="protein sequence ID" value="GMT25302.1"/>
    <property type="molecule type" value="Genomic_DNA"/>
</dbReference>
<evidence type="ECO:0000313" key="2">
    <source>
        <dbReference type="EMBL" id="GMT25302.1"/>
    </source>
</evidence>
<proteinExistence type="predicted"/>
<accession>A0AAV5W5E5</accession>
<dbReference type="Proteomes" id="UP001432322">
    <property type="component" value="Unassembled WGS sequence"/>
</dbReference>
<feature type="chain" id="PRO_5043831696" evidence="1">
    <location>
        <begin position="24"/>
        <end position="139"/>
    </location>
</feature>
<dbReference type="AlphaFoldDB" id="A0AAV5W5E5"/>
<protein>
    <submittedName>
        <fullName evidence="2">Uncharacterized protein</fullName>
    </submittedName>
</protein>
<feature type="non-terminal residue" evidence="2">
    <location>
        <position position="1"/>
    </location>
</feature>
<evidence type="ECO:0000313" key="3">
    <source>
        <dbReference type="Proteomes" id="UP001432322"/>
    </source>
</evidence>
<comment type="caution">
    <text evidence="2">The sequence shown here is derived from an EMBL/GenBank/DDBJ whole genome shotgun (WGS) entry which is preliminary data.</text>
</comment>
<reference evidence="2" key="1">
    <citation type="submission" date="2023-10" db="EMBL/GenBank/DDBJ databases">
        <title>Genome assembly of Pristionchus species.</title>
        <authorList>
            <person name="Yoshida K."/>
            <person name="Sommer R.J."/>
        </authorList>
    </citation>
    <scope>NUCLEOTIDE SEQUENCE</scope>
    <source>
        <strain evidence="2">RS5133</strain>
    </source>
</reference>
<gene>
    <name evidence="2" type="ORF">PFISCL1PPCAC_16599</name>
</gene>